<reference evidence="1" key="1">
    <citation type="submission" date="2019-09" db="EMBL/GenBank/DDBJ databases">
        <title>Organ-specific transcriptomic study of the physiology of the cattle tick, Rhipicephalus microplus.</title>
        <authorList>
            <person name="Tirloni L."/>
            <person name="Braz G."/>
            <person name="Gandara A.C.P."/>
            <person name="Sabadin G.A."/>
            <person name="da Silva R.M."/>
            <person name="Guizzo M.G."/>
            <person name="Machado J.A."/>
            <person name="Costa E.P."/>
            <person name="Gomes H.F."/>
            <person name="Moraes J."/>
            <person name="Mota M.B.S."/>
            <person name="Mesquita R.D."/>
            <person name="Alvarenga P.H."/>
            <person name="Alves F."/>
            <person name="Seixas A."/>
            <person name="da Fonseca R.N."/>
            <person name="Fogaca A."/>
            <person name="Logullo C."/>
            <person name="Tanaka A."/>
            <person name="Daffre S."/>
            <person name="Termignoni C."/>
            <person name="Vaz I.S.Jr."/>
            <person name="Oliveira P.L."/>
            <person name="Ribeiro J.M."/>
        </authorList>
    </citation>
    <scope>NUCLEOTIDE SEQUENCE</scope>
    <source>
        <strain evidence="1">Porto Alegre</strain>
    </source>
</reference>
<sequence length="72" mass="7747">MASFTPSVKIFPGASLTFCTAWAGPCEVTIVGELCQPVSCGLLVVNFCVHTCTQGAYCVRFAYTHTYFLLSS</sequence>
<proteinExistence type="predicted"/>
<dbReference type="AlphaFoldDB" id="A0A6M2DCB7"/>
<accession>A0A6M2DCB7</accession>
<protein>
    <submittedName>
        <fullName evidence="1">Putative secreted protein</fullName>
    </submittedName>
</protein>
<organism evidence="1">
    <name type="scientific">Rhipicephalus microplus</name>
    <name type="common">Cattle tick</name>
    <name type="synonym">Boophilus microplus</name>
    <dbReference type="NCBI Taxonomy" id="6941"/>
    <lineage>
        <taxon>Eukaryota</taxon>
        <taxon>Metazoa</taxon>
        <taxon>Ecdysozoa</taxon>
        <taxon>Arthropoda</taxon>
        <taxon>Chelicerata</taxon>
        <taxon>Arachnida</taxon>
        <taxon>Acari</taxon>
        <taxon>Parasitiformes</taxon>
        <taxon>Ixodida</taxon>
        <taxon>Ixodoidea</taxon>
        <taxon>Ixodidae</taxon>
        <taxon>Rhipicephalinae</taxon>
        <taxon>Rhipicephalus</taxon>
        <taxon>Boophilus</taxon>
    </lineage>
</organism>
<evidence type="ECO:0000313" key="1">
    <source>
        <dbReference type="EMBL" id="NOV43494.1"/>
    </source>
</evidence>
<dbReference type="EMBL" id="GHWJ01010757">
    <property type="protein sequence ID" value="NOV43494.1"/>
    <property type="molecule type" value="Transcribed_RNA"/>
</dbReference>
<name>A0A6M2DCB7_RHIMP</name>